<dbReference type="PANTHER" id="PTHR31355">
    <property type="entry name" value="MICROTUBULE-ASSOCIATED PROTEIN TORTIFOLIA1"/>
    <property type="match status" value="1"/>
</dbReference>
<evidence type="ECO:0000313" key="5">
    <source>
        <dbReference type="Proteomes" id="UP000829196"/>
    </source>
</evidence>
<gene>
    <name evidence="4" type="ORF">KFK09_002946</name>
</gene>
<dbReference type="Proteomes" id="UP000829196">
    <property type="component" value="Unassembled WGS sequence"/>
</dbReference>
<evidence type="ECO:0008006" key="6">
    <source>
        <dbReference type="Google" id="ProtNLM"/>
    </source>
</evidence>
<evidence type="ECO:0000259" key="2">
    <source>
        <dbReference type="Pfam" id="PF24713"/>
    </source>
</evidence>
<feature type="compositionally biased region" description="Basic and acidic residues" evidence="1">
    <location>
        <begin position="353"/>
        <end position="371"/>
    </location>
</feature>
<feature type="region of interest" description="Disordered" evidence="1">
    <location>
        <begin position="1"/>
        <end position="30"/>
    </location>
</feature>
<dbReference type="InterPro" id="IPR057600">
    <property type="entry name" value="TORTIFOLIA1/SINE1-2_N"/>
</dbReference>
<dbReference type="AlphaFoldDB" id="A0A8T3C8M5"/>
<dbReference type="GO" id="GO:0010005">
    <property type="term" value="C:cortical microtubule, transverse to long axis"/>
    <property type="evidence" value="ECO:0007669"/>
    <property type="project" value="TreeGrafter"/>
</dbReference>
<dbReference type="Pfam" id="PF24714">
    <property type="entry name" value="TOR1L1_N"/>
    <property type="match status" value="1"/>
</dbReference>
<keyword evidence="5" id="KW-1185">Reference proteome</keyword>
<dbReference type="InterPro" id="IPR016024">
    <property type="entry name" value="ARM-type_fold"/>
</dbReference>
<dbReference type="Pfam" id="PF24713">
    <property type="entry name" value="TOR1L1_C"/>
    <property type="match status" value="1"/>
</dbReference>
<dbReference type="SUPFAM" id="SSF48371">
    <property type="entry name" value="ARM repeat"/>
    <property type="match status" value="1"/>
</dbReference>
<organism evidence="4 5">
    <name type="scientific">Dendrobium nobile</name>
    <name type="common">Orchid</name>
    <dbReference type="NCBI Taxonomy" id="94219"/>
    <lineage>
        <taxon>Eukaryota</taxon>
        <taxon>Viridiplantae</taxon>
        <taxon>Streptophyta</taxon>
        <taxon>Embryophyta</taxon>
        <taxon>Tracheophyta</taxon>
        <taxon>Spermatophyta</taxon>
        <taxon>Magnoliopsida</taxon>
        <taxon>Liliopsida</taxon>
        <taxon>Asparagales</taxon>
        <taxon>Orchidaceae</taxon>
        <taxon>Epidendroideae</taxon>
        <taxon>Malaxideae</taxon>
        <taxon>Dendrobiinae</taxon>
        <taxon>Dendrobium</taxon>
    </lineage>
</organism>
<dbReference type="GO" id="GO:0009826">
    <property type="term" value="P:unidimensional cell growth"/>
    <property type="evidence" value="ECO:0007669"/>
    <property type="project" value="TreeGrafter"/>
</dbReference>
<feature type="region of interest" description="Disordered" evidence="1">
    <location>
        <begin position="677"/>
        <end position="758"/>
    </location>
</feature>
<proteinExistence type="predicted"/>
<evidence type="ECO:0000259" key="3">
    <source>
        <dbReference type="Pfam" id="PF24714"/>
    </source>
</evidence>
<dbReference type="PANTHER" id="PTHR31355:SF7">
    <property type="entry name" value="MICROTUBULE-ASSOCIATED PROTEIN TORTIFOLIA1"/>
    <property type="match status" value="1"/>
</dbReference>
<dbReference type="EMBL" id="JAGYWB010000003">
    <property type="protein sequence ID" value="KAI0527346.1"/>
    <property type="molecule type" value="Genomic_DNA"/>
</dbReference>
<dbReference type="Gene3D" id="1.25.10.10">
    <property type="entry name" value="Leucine-rich Repeat Variant"/>
    <property type="match status" value="2"/>
</dbReference>
<evidence type="ECO:0000313" key="4">
    <source>
        <dbReference type="EMBL" id="KAI0527346.1"/>
    </source>
</evidence>
<feature type="compositionally biased region" description="Polar residues" evidence="1">
    <location>
        <begin position="707"/>
        <end position="723"/>
    </location>
</feature>
<feature type="compositionally biased region" description="Basic and acidic residues" evidence="1">
    <location>
        <begin position="687"/>
        <end position="701"/>
    </location>
</feature>
<feature type="domain" description="TORTIFOLIA1/TORL1-2 C-terminal" evidence="2">
    <location>
        <begin position="813"/>
        <end position="945"/>
    </location>
</feature>
<sequence>MSSSSSKPSSKPSKPVAQSQSSPQPKPSSLSSHIALVELKSRILASVLKLSDRDTYQIAIDDLEKVIGSLPSDGFSVLLSCLLIDPASPAGDSAAAVSGRNVARRESVRLLALLCSAQPDAGASHLPKIIAHIIRRLKDPLSDSSVRDACRDAFGSLATLYLRSHANEAYNGGGGGGGSSTAASLAGLFVKPLLEVLGEQNKTVQIGAAASLAKVVECGGVGGGAVAFQKLCPRICKMLAGQSFLAKGALLSVISSLAQIGAIGTQGMPTVLQSIRECLENSDWATRKSAADALVVLASYSGHLITDGTSQIIDSLEACRFDKVKPVRDSMMEALQVWKKVSGKGDTTAPEDSMERKVTKSGNDEKLDDKQSNLNSKSAGSVKDLSLDSSPTGDNFLSKGKDSNIPENAAVILKKKIPSLKDKELNPEFFQKLETRSSNDVSVEVMLPRRCLESSHTLGEDEQGSPEGGSRISSNLNGVHGSELNENHGRVGLSYHNTEKRLGSNNNQQDLDYLIRDKWTERGFRSRDSKMRSFEADERVELNQKDSLAHRANIFQADSLVESSGMNNKGNWLAIQRQLSQLERQQAYLMDMLQDFMGGSHDSLVTLENRVRGLERVVEEMAQDLSISSGRRGGNAMMGFEGSPGRSSNKYNSLQDYGGSKFVRGNESRIPFSERYLSSDGMVPGSRGRDAPWRPDSEGRDPYVYTGQRNGVSNGRRGFTSSLVDGKFPKHEPDVEQVGSRRAWSKGQGPFRLGEGPSARSVWQASKDEATLEAIRVAGDDNGTSRIGARGPIAELDAEIATFDNSRQERGQLWISWNRAMDSLHVGDLDSAYAEVLSTGDDVLLVKLMERSGPAFNELSGEVASELLHAVGQFVLEHSLYDLALAWIQQLLDLIVENGEDFLGIPVEVKREILFNLYEASAMELPEDWEGASAEQIMVQLATAWGINIQQLMK</sequence>
<comment type="caution">
    <text evidence="4">The sequence shown here is derived from an EMBL/GenBank/DDBJ whole genome shotgun (WGS) entry which is preliminary data.</text>
</comment>
<feature type="domain" description="TORTIFOLIA1/SINE1-2 N-terminal" evidence="3">
    <location>
        <begin position="37"/>
        <end position="340"/>
    </location>
</feature>
<dbReference type="GO" id="GO:0010031">
    <property type="term" value="P:circumnutation"/>
    <property type="evidence" value="ECO:0007669"/>
    <property type="project" value="TreeGrafter"/>
</dbReference>
<dbReference type="InterPro" id="IPR033337">
    <property type="entry name" value="TORTIFOLIA1/SINE1-2"/>
</dbReference>
<dbReference type="InterPro" id="IPR057599">
    <property type="entry name" value="TORTIFOLIA1/TORL1-2_C"/>
</dbReference>
<dbReference type="InterPro" id="IPR011989">
    <property type="entry name" value="ARM-like"/>
</dbReference>
<reference evidence="4" key="1">
    <citation type="journal article" date="2022" name="Front. Genet.">
        <title>Chromosome-Scale Assembly of the Dendrobium nobile Genome Provides Insights Into the Molecular Mechanism of the Biosynthesis of the Medicinal Active Ingredient of Dendrobium.</title>
        <authorList>
            <person name="Xu Q."/>
            <person name="Niu S.-C."/>
            <person name="Li K.-L."/>
            <person name="Zheng P.-J."/>
            <person name="Zhang X.-J."/>
            <person name="Jia Y."/>
            <person name="Liu Y."/>
            <person name="Niu Y.-X."/>
            <person name="Yu L.-H."/>
            <person name="Chen D.-F."/>
            <person name="Zhang G.-Q."/>
        </authorList>
    </citation>
    <scope>NUCLEOTIDE SEQUENCE</scope>
    <source>
        <tissue evidence="4">Leaf</tissue>
    </source>
</reference>
<feature type="region of interest" description="Disordered" evidence="1">
    <location>
        <begin position="453"/>
        <end position="490"/>
    </location>
</feature>
<dbReference type="GO" id="GO:0008017">
    <property type="term" value="F:microtubule binding"/>
    <property type="evidence" value="ECO:0007669"/>
    <property type="project" value="InterPro"/>
</dbReference>
<dbReference type="SMR" id="A0A8T3C8M5"/>
<protein>
    <recommendedName>
        <fullName evidence="6">Microtubule-associated protein TORTIFOLIA1</fullName>
    </recommendedName>
</protein>
<name>A0A8T3C8M5_DENNO</name>
<evidence type="ECO:0000256" key="1">
    <source>
        <dbReference type="SAM" id="MobiDB-lite"/>
    </source>
</evidence>
<feature type="region of interest" description="Disordered" evidence="1">
    <location>
        <begin position="342"/>
        <end position="403"/>
    </location>
</feature>
<accession>A0A8T3C8M5</accession>
<dbReference type="OrthoDB" id="298726at2759"/>